<feature type="binding site" evidence="5">
    <location>
        <position position="90"/>
    </location>
    <ligand>
        <name>spermidine</name>
        <dbReference type="ChEBI" id="CHEBI:57834"/>
    </ligand>
</feature>
<dbReference type="GO" id="GO:0042597">
    <property type="term" value="C:periplasmic space"/>
    <property type="evidence" value="ECO:0007669"/>
    <property type="project" value="UniProtKB-SubCell"/>
</dbReference>
<keyword evidence="6" id="KW-0472">Membrane</keyword>
<feature type="transmembrane region" description="Helical" evidence="6">
    <location>
        <begin position="359"/>
        <end position="380"/>
    </location>
</feature>
<evidence type="ECO:0000256" key="2">
    <source>
        <dbReference type="ARBA" id="ARBA00022448"/>
    </source>
</evidence>
<dbReference type="GO" id="GO:0015846">
    <property type="term" value="P:polyamine transport"/>
    <property type="evidence" value="ECO:0007669"/>
    <property type="project" value="InterPro"/>
</dbReference>
<comment type="subcellular location">
    <subcellularLocation>
        <location evidence="1">Periplasm</location>
    </subcellularLocation>
</comment>
<dbReference type="EMBL" id="CACRTV010000036">
    <property type="protein sequence ID" value="VYU08156.1"/>
    <property type="molecule type" value="Genomic_DNA"/>
</dbReference>
<dbReference type="PRINTS" id="PR00909">
    <property type="entry name" value="SPERMDNBNDNG"/>
</dbReference>
<evidence type="ECO:0000256" key="6">
    <source>
        <dbReference type="SAM" id="Phobius"/>
    </source>
</evidence>
<evidence type="ECO:0000256" key="4">
    <source>
        <dbReference type="ARBA" id="ARBA00022764"/>
    </source>
</evidence>
<dbReference type="CDD" id="cd13590">
    <property type="entry name" value="PBP2_PotD_PotF_like"/>
    <property type="match status" value="1"/>
</dbReference>
<keyword evidence="6" id="KW-0812">Transmembrane</keyword>
<protein>
    <submittedName>
        <fullName evidence="8">Spermidine/putrescine-binding periplasmic protein</fullName>
    </submittedName>
</protein>
<proteinExistence type="predicted"/>
<keyword evidence="3 7" id="KW-0732">Signal</keyword>
<feature type="chain" id="PRO_5039636033" evidence="7">
    <location>
        <begin position="24"/>
        <end position="385"/>
    </location>
</feature>
<dbReference type="InterPro" id="IPR006059">
    <property type="entry name" value="SBP"/>
</dbReference>
<evidence type="ECO:0000313" key="8">
    <source>
        <dbReference type="EMBL" id="VYU08156.1"/>
    </source>
</evidence>
<dbReference type="Gene3D" id="3.40.190.10">
    <property type="entry name" value="Periplasmic binding protein-like II"/>
    <property type="match status" value="2"/>
</dbReference>
<dbReference type="PIRSF" id="PIRSF019574">
    <property type="entry name" value="Periplasmic_polyamine_BP"/>
    <property type="match status" value="1"/>
</dbReference>
<gene>
    <name evidence="8" type="primary">potD_2</name>
    <name evidence="8" type="ORF">CPLFYP93_01340</name>
</gene>
<evidence type="ECO:0000256" key="3">
    <source>
        <dbReference type="ARBA" id="ARBA00022729"/>
    </source>
</evidence>
<dbReference type="PANTHER" id="PTHR30222">
    <property type="entry name" value="SPERMIDINE/PUTRESCINE-BINDING PERIPLASMIC PROTEIN"/>
    <property type="match status" value="1"/>
</dbReference>
<evidence type="ECO:0000256" key="7">
    <source>
        <dbReference type="SAM" id="SignalP"/>
    </source>
</evidence>
<reference evidence="8" key="1">
    <citation type="submission" date="2019-11" db="EMBL/GenBank/DDBJ databases">
        <authorList>
            <person name="Feng L."/>
        </authorList>
    </citation>
    <scope>NUCLEOTIDE SEQUENCE</scope>
    <source>
        <strain evidence="8">CParaputrificumLFYP93</strain>
    </source>
</reference>
<organism evidence="8">
    <name type="scientific">Clostridium paraputrificum</name>
    <dbReference type="NCBI Taxonomy" id="29363"/>
    <lineage>
        <taxon>Bacteria</taxon>
        <taxon>Bacillati</taxon>
        <taxon>Bacillota</taxon>
        <taxon>Clostridia</taxon>
        <taxon>Eubacteriales</taxon>
        <taxon>Clostridiaceae</taxon>
        <taxon>Clostridium</taxon>
    </lineage>
</organism>
<name>A0A6N3BTQ6_9CLOT</name>
<keyword evidence="2" id="KW-0813">Transport</keyword>
<dbReference type="PANTHER" id="PTHR30222:SF17">
    <property type="entry name" value="SPERMIDINE_PUTRESCINE-BINDING PERIPLASMIC PROTEIN"/>
    <property type="match status" value="1"/>
</dbReference>
<dbReference type="InterPro" id="IPR001188">
    <property type="entry name" value="Sperm_putr-bd"/>
</dbReference>
<evidence type="ECO:0000256" key="5">
    <source>
        <dbReference type="PIRSR" id="PIRSR019574-1"/>
    </source>
</evidence>
<dbReference type="Pfam" id="PF13416">
    <property type="entry name" value="SBP_bac_8"/>
    <property type="match status" value="1"/>
</dbReference>
<dbReference type="GO" id="GO:0019808">
    <property type="term" value="F:polyamine binding"/>
    <property type="evidence" value="ECO:0007669"/>
    <property type="project" value="InterPro"/>
</dbReference>
<evidence type="ECO:0000256" key="1">
    <source>
        <dbReference type="ARBA" id="ARBA00004418"/>
    </source>
</evidence>
<feature type="signal peptide" evidence="7">
    <location>
        <begin position="1"/>
        <end position="23"/>
    </location>
</feature>
<dbReference type="PROSITE" id="PS51257">
    <property type="entry name" value="PROKAR_LIPOPROTEIN"/>
    <property type="match status" value="1"/>
</dbReference>
<sequence>MKMHKNLIALISATILISSSLIGCVGSKSESNKVINVFNCGDYIDEELITKFEEETGYKVEYSTYDTNEIMYSKIKSGSNQYDLVFPSDYMIEKMINEDMAEKINFDNIPNYKYIDDKFKNLSYDPNNEYSVPYMWGTIGIIYNPEVVKEEVNSWDILWDKKYDKEIIMFNSVRDTMAIALSKLGYSMNSTNPEEIKKAADILIEQKPIVKAWFVDQVKDAMINDEAALATVWSGDANYIISENPKLEYVVPEEGSNKWFDAMVIPKGAPNKEGAEAFINFLTDPENSLQNVDYIQYYTPNWKTYEMLDDEVKESYPTDETLDKCEVFKDLDRDSLKIYDDEWIRIGSTSTNNSTSPSLLGFLGMGLFLGIFILLILYLLKKFKK</sequence>
<keyword evidence="4" id="KW-0574">Periplasm</keyword>
<dbReference type="SUPFAM" id="SSF53850">
    <property type="entry name" value="Periplasmic binding protein-like II"/>
    <property type="match status" value="1"/>
</dbReference>
<dbReference type="AlphaFoldDB" id="A0A6N3BTQ6"/>
<accession>A0A6N3BTQ6</accession>
<keyword evidence="6" id="KW-1133">Transmembrane helix</keyword>